<reference evidence="1 2" key="1">
    <citation type="submission" date="2018-06" db="EMBL/GenBank/DDBJ databases">
        <authorList>
            <consortium name="Pathogen Informatics"/>
            <person name="Doyle S."/>
        </authorList>
    </citation>
    <scope>NUCLEOTIDE SEQUENCE [LARGE SCALE GENOMIC DNA]</scope>
    <source>
        <strain evidence="1 2">NCTC9426</strain>
    </source>
</reference>
<gene>
    <name evidence="1" type="ORF">NCTC9426_02064</name>
</gene>
<dbReference type="EMBL" id="UGPZ01000003">
    <property type="protein sequence ID" value="STY93341.1"/>
    <property type="molecule type" value="Genomic_DNA"/>
</dbReference>
<name>A0A1T0A207_MORBO</name>
<proteinExistence type="predicted"/>
<dbReference type="Pfam" id="PF05100">
    <property type="entry name" value="Phage_tail_L"/>
    <property type="match status" value="1"/>
</dbReference>
<dbReference type="NCBIfam" id="TIGR01600">
    <property type="entry name" value="phage_tail_L"/>
    <property type="match status" value="1"/>
</dbReference>
<dbReference type="RefSeq" id="WP_078274165.1">
    <property type="nucleotide sequence ID" value="NZ_MUXV01000025.1"/>
</dbReference>
<dbReference type="GO" id="GO:0051536">
    <property type="term" value="F:iron-sulfur cluster binding"/>
    <property type="evidence" value="ECO:0007669"/>
    <property type="project" value="InterPro"/>
</dbReference>
<accession>A0A1T0A207</accession>
<organism evidence="1 2">
    <name type="scientific">Moraxella bovis</name>
    <dbReference type="NCBI Taxonomy" id="476"/>
    <lineage>
        <taxon>Bacteria</taxon>
        <taxon>Pseudomonadati</taxon>
        <taxon>Pseudomonadota</taxon>
        <taxon>Gammaproteobacteria</taxon>
        <taxon>Moraxellales</taxon>
        <taxon>Moraxellaceae</taxon>
        <taxon>Moraxella</taxon>
    </lineage>
</organism>
<protein>
    <submittedName>
        <fullName evidence="1">Phage minor tail protein L</fullName>
    </submittedName>
</protein>
<dbReference type="GO" id="GO:0030430">
    <property type="term" value="C:host cell cytoplasm"/>
    <property type="evidence" value="ECO:0007669"/>
    <property type="project" value="InterPro"/>
</dbReference>
<dbReference type="InterPro" id="IPR006487">
    <property type="entry name" value="Phage_lambda_L"/>
</dbReference>
<dbReference type="Proteomes" id="UP000254133">
    <property type="component" value="Unassembled WGS sequence"/>
</dbReference>
<evidence type="ECO:0000313" key="2">
    <source>
        <dbReference type="Proteomes" id="UP000254133"/>
    </source>
</evidence>
<sequence length="237" mass="25698">MSFNSDIQKLSVDGLVTLFELDATKLGAGILRFHGHNHDKNDGNIVFRGKEYNPQALSVTGLEMRSDGKASTPTLTLANNIAGVQGAVSAYCLQFSDFAGAKITVITTLAKYLDAVNFDGGNPTASDECKEQIWFVEQKTSENAKLVTFELSNPIDLEGLKIPVREITNYCHWAVVGKYRGEECGYTGVAMFDEHDNPTDNPIMDKCGGRMKSCVCRFGKNKPLPFGGCPASSLIGS</sequence>
<evidence type="ECO:0000313" key="1">
    <source>
        <dbReference type="EMBL" id="STY93341.1"/>
    </source>
</evidence>
<dbReference type="AlphaFoldDB" id="A0A1T0A207"/>
<dbReference type="GO" id="GO:0046718">
    <property type="term" value="P:symbiont entry into host cell"/>
    <property type="evidence" value="ECO:0007669"/>
    <property type="project" value="InterPro"/>
</dbReference>